<sequence length="329" mass="37939">MLDGSINSARIVETEQILIIHPAIEVAIENARKERTLPSLDDLPRETELLETLRGNVESWQSSIAAVVNQDVPPLTSLQHELALWECYGRELSALCGQLCNREDVLLVAEWFQKTRDELVILDLLRNTGLQEHLERTHKFTDFLTGVECLLCELCSATNLAALNHVVDQIFPFVYKTVRRVPYPNRRSLPLINEISREFNTQLARILSGLSLIDVPYTTCENHFVDAATVFETWRKHCREFSCVAREVGRRRAERFIPIKVVTPHYVLQERVREFQELRHKHARLEELPQSGDAYEVFKTVELVDISPEGQVAWEMAKHLYSEKIQSVN</sequence>
<dbReference type="AlphaFoldDB" id="A0A8H6W992"/>
<feature type="domain" description="Dynein heavy chain tail" evidence="1">
    <location>
        <begin position="51"/>
        <end position="292"/>
    </location>
</feature>
<dbReference type="InterPro" id="IPR013594">
    <property type="entry name" value="Dynein_heavy_tail"/>
</dbReference>
<comment type="caution">
    <text evidence="2">The sequence shown here is derived from an EMBL/GenBank/DDBJ whole genome shotgun (WGS) entry which is preliminary data.</text>
</comment>
<proteinExistence type="predicted"/>
<dbReference type="EMBL" id="JACAZF010000004">
    <property type="protein sequence ID" value="KAF7306378.1"/>
    <property type="molecule type" value="Genomic_DNA"/>
</dbReference>
<evidence type="ECO:0000313" key="2">
    <source>
        <dbReference type="EMBL" id="KAF7306378.1"/>
    </source>
</evidence>
<dbReference type="GeneID" id="59343621"/>
<protein>
    <submittedName>
        <fullName evidence="2">Dynein heavy chain</fullName>
    </submittedName>
</protein>
<dbReference type="RefSeq" id="XP_037221397.1">
    <property type="nucleotide sequence ID" value="XM_037361105.1"/>
</dbReference>
<accession>A0A8H6W992</accession>
<gene>
    <name evidence="2" type="ORF">MIND_00429000</name>
</gene>
<evidence type="ECO:0000313" key="3">
    <source>
        <dbReference type="Proteomes" id="UP000636479"/>
    </source>
</evidence>
<organism evidence="2 3">
    <name type="scientific">Mycena indigotica</name>
    <dbReference type="NCBI Taxonomy" id="2126181"/>
    <lineage>
        <taxon>Eukaryota</taxon>
        <taxon>Fungi</taxon>
        <taxon>Dikarya</taxon>
        <taxon>Basidiomycota</taxon>
        <taxon>Agaricomycotina</taxon>
        <taxon>Agaricomycetes</taxon>
        <taxon>Agaricomycetidae</taxon>
        <taxon>Agaricales</taxon>
        <taxon>Marasmiineae</taxon>
        <taxon>Mycenaceae</taxon>
        <taxon>Mycena</taxon>
    </lineage>
</organism>
<evidence type="ECO:0000259" key="1">
    <source>
        <dbReference type="Pfam" id="PF08385"/>
    </source>
</evidence>
<dbReference type="Pfam" id="PF08385">
    <property type="entry name" value="DHC_N1"/>
    <property type="match status" value="1"/>
</dbReference>
<dbReference type="OrthoDB" id="447173at2759"/>
<dbReference type="Proteomes" id="UP000636479">
    <property type="component" value="Unassembled WGS sequence"/>
</dbReference>
<reference evidence="2" key="1">
    <citation type="submission" date="2020-05" db="EMBL/GenBank/DDBJ databases">
        <title>Mycena genomes resolve the evolution of fungal bioluminescence.</title>
        <authorList>
            <person name="Tsai I.J."/>
        </authorList>
    </citation>
    <scope>NUCLEOTIDE SEQUENCE</scope>
    <source>
        <strain evidence="2">171206Taipei</strain>
    </source>
</reference>
<name>A0A8H6W992_9AGAR</name>
<keyword evidence="3" id="KW-1185">Reference proteome</keyword>